<evidence type="ECO:0000259" key="11">
    <source>
        <dbReference type="Pfam" id="PF04563"/>
    </source>
</evidence>
<keyword evidence="4 7" id="KW-0548">Nucleotidyltransferase</keyword>
<dbReference type="GO" id="GO:0003899">
    <property type="term" value="F:DNA-directed RNA polymerase activity"/>
    <property type="evidence" value="ECO:0007669"/>
    <property type="project" value="UniProtKB-EC"/>
</dbReference>
<dbReference type="Pfam" id="PF04563">
    <property type="entry name" value="RNA_pol_Rpb2_1"/>
    <property type="match status" value="1"/>
</dbReference>
<proteinExistence type="inferred from homology"/>
<dbReference type="Pfam" id="PF04565">
    <property type="entry name" value="RNA_pol_Rpb2_3"/>
    <property type="match status" value="1"/>
</dbReference>
<dbReference type="InterPro" id="IPR007645">
    <property type="entry name" value="RNA_pol_Rpb2_3"/>
</dbReference>
<dbReference type="GO" id="GO:0000428">
    <property type="term" value="C:DNA-directed RNA polymerase complex"/>
    <property type="evidence" value="ECO:0007669"/>
    <property type="project" value="UniProtKB-KW"/>
</dbReference>
<dbReference type="SUPFAM" id="SSF64484">
    <property type="entry name" value="beta and beta-prime subunits of DNA dependent RNA-polymerase"/>
    <property type="match status" value="1"/>
</dbReference>
<name>A0A146KIR8_9EUKA</name>
<dbReference type="AlphaFoldDB" id="A0A146KIR8"/>
<dbReference type="Pfam" id="PF00562">
    <property type="entry name" value="RNA_pol_Rpb2_6"/>
    <property type="match status" value="1"/>
</dbReference>
<evidence type="ECO:0000256" key="3">
    <source>
        <dbReference type="ARBA" id="ARBA00022679"/>
    </source>
</evidence>
<protein>
    <recommendedName>
        <fullName evidence="7">DNA-directed RNA polymerase subunit beta</fullName>
        <ecNumber evidence="7">2.7.7.6</ecNumber>
    </recommendedName>
</protein>
<dbReference type="Gene3D" id="2.40.50.150">
    <property type="match status" value="1"/>
</dbReference>
<dbReference type="Gene3D" id="3.90.1100.10">
    <property type="match status" value="1"/>
</dbReference>
<evidence type="ECO:0000256" key="2">
    <source>
        <dbReference type="ARBA" id="ARBA00022478"/>
    </source>
</evidence>
<evidence type="ECO:0000256" key="6">
    <source>
        <dbReference type="RuleBase" id="RU000434"/>
    </source>
</evidence>
<evidence type="ECO:0000256" key="1">
    <source>
        <dbReference type="ARBA" id="ARBA00006835"/>
    </source>
</evidence>
<evidence type="ECO:0000259" key="8">
    <source>
        <dbReference type="Pfam" id="PF00562"/>
    </source>
</evidence>
<feature type="domain" description="RNA polymerase beta subunit protrusion" evidence="11">
    <location>
        <begin position="42"/>
        <end position="392"/>
    </location>
</feature>
<evidence type="ECO:0000256" key="4">
    <source>
        <dbReference type="ARBA" id="ARBA00022695"/>
    </source>
</evidence>
<feature type="domain" description="RNA polymerase Rpb2" evidence="10">
    <location>
        <begin position="218"/>
        <end position="372"/>
    </location>
</feature>
<dbReference type="Gene3D" id="3.90.1800.10">
    <property type="entry name" value="RNA polymerase alpha subunit dimerisation domain"/>
    <property type="match status" value="1"/>
</dbReference>
<comment type="similarity">
    <text evidence="1 6">Belongs to the RNA polymerase beta chain family.</text>
</comment>
<evidence type="ECO:0000256" key="7">
    <source>
        <dbReference type="RuleBase" id="RU363031"/>
    </source>
</evidence>
<accession>A0A146KIR8</accession>
<feature type="non-terminal residue" evidence="13">
    <location>
        <position position="1"/>
    </location>
</feature>
<gene>
    <name evidence="13" type="ORF">TPC1_11769</name>
</gene>
<dbReference type="EMBL" id="GDID01001315">
    <property type="protein sequence ID" value="JAP95291.1"/>
    <property type="molecule type" value="Transcribed_RNA"/>
</dbReference>
<dbReference type="InterPro" id="IPR014724">
    <property type="entry name" value="RNA_pol_RPB2_OB-fold"/>
</dbReference>
<evidence type="ECO:0000259" key="9">
    <source>
        <dbReference type="Pfam" id="PF04560"/>
    </source>
</evidence>
<keyword evidence="2 7" id="KW-0240">DNA-directed RNA polymerase</keyword>
<comment type="catalytic activity">
    <reaction evidence="7">
        <text>RNA(n) + a ribonucleoside 5'-triphosphate = RNA(n+1) + diphosphate</text>
        <dbReference type="Rhea" id="RHEA:21248"/>
        <dbReference type="Rhea" id="RHEA-COMP:14527"/>
        <dbReference type="Rhea" id="RHEA-COMP:17342"/>
        <dbReference type="ChEBI" id="CHEBI:33019"/>
        <dbReference type="ChEBI" id="CHEBI:61557"/>
        <dbReference type="ChEBI" id="CHEBI:140395"/>
        <dbReference type="EC" id="2.7.7.6"/>
    </reaction>
</comment>
<comment type="function">
    <text evidence="7">DNA-dependent RNA polymerase catalyzes the transcription of DNA into RNA using the four ribonucleoside triphosphates as substrates.</text>
</comment>
<dbReference type="CDD" id="cd00653">
    <property type="entry name" value="RNA_pol_B_RPB2"/>
    <property type="match status" value="1"/>
</dbReference>
<keyword evidence="3 7" id="KW-0808">Transferase</keyword>
<reference evidence="13" key="1">
    <citation type="submission" date="2015-07" db="EMBL/GenBank/DDBJ databases">
        <title>Adaptation to a free-living lifestyle via gene acquisitions in the diplomonad Trepomonas sp. PC1.</title>
        <authorList>
            <person name="Xu F."/>
            <person name="Jerlstrom-Hultqvist J."/>
            <person name="Kolisko M."/>
            <person name="Simpson A.G.B."/>
            <person name="Roger A.J."/>
            <person name="Svard S.G."/>
            <person name="Andersson J.O."/>
        </authorList>
    </citation>
    <scope>NUCLEOTIDE SEQUENCE</scope>
    <source>
        <strain evidence="13">PC1</strain>
    </source>
</reference>
<dbReference type="PANTHER" id="PTHR20856">
    <property type="entry name" value="DNA-DIRECTED RNA POLYMERASE I SUBUNIT 2"/>
    <property type="match status" value="1"/>
</dbReference>
<dbReference type="GO" id="GO:0003677">
    <property type="term" value="F:DNA binding"/>
    <property type="evidence" value="ECO:0007669"/>
    <property type="project" value="InterPro"/>
</dbReference>
<dbReference type="Pfam" id="PF04561">
    <property type="entry name" value="RNA_pol_Rpb2_2"/>
    <property type="match status" value="1"/>
</dbReference>
<feature type="domain" description="RNA polymerase Rpb2" evidence="12">
    <location>
        <begin position="455"/>
        <end position="519"/>
    </location>
</feature>
<dbReference type="GO" id="GO:0006351">
    <property type="term" value="P:DNA-templated transcription"/>
    <property type="evidence" value="ECO:0007669"/>
    <property type="project" value="InterPro"/>
</dbReference>
<sequence length="1116" mass="126873">EDQVEQLPSVDVSQQERIMQKHDKQFRGYSEQYNHQFMKTMMTPHTESFNFFLTKGLQAIIQNSAPFTFQCNENQYITISLLDLQIGSVQYNCPDPLPLTPQICREQSISYTAPLTARFQTELNGVKLNFTQVLGNIPILVGSSKCATYNKTPTELIQLREDEREVGGYFLSNGTERLIRMVVVPKHLQMQNMERTAYQKRGSAYTEFAVSFRDRREDCRSQTIVLHALKDGSCNVRMLIDKKEYFLPLCLVLKALKPTTDYEIYNQIVNDESELYIVERVEMMLRDFHQKNLKTTNEALQYIGEKFRNICYRHRTDLTDIQIAQLLFEQHLFFSFGKNADKFNLLCQMARRLYLFTNGQLVQDNQDSTANHDVLLVGHLFTALLSEQINLQLQSASWAILRLKKEGKFEFTEKAFSRIFKSSAIDSAFRALVSTGNLNSPSGLDLLQQDSFSVTADRLNFVRFFAHFRSIHRGKFFAEMKTTAVRKMLPESYGFLCPVHTPDGAPCGLLNHLSYNCQVVVDFDFKKEQQIYSLLRKFGVGFGISGVPVFLNGKLTGFMAEDDMVDETSGQVWDFVQILRQMKISGEIDQYTEIAYVPSCNKYKMYPSLTIINHSARYTRKVFNLAAQKTENISPFEQLQLDIAIYDHEFHPQTTHQELAPITMLSTVASLVPFPDHNQSPRNMYECQMLKQTMGFPARSIGYRVDSKNYRILTPQKPMVRNCIHEVGGFDSHPTGTNAIVAVLSYSGYDMEDACLINKQSLERGLFNGTVYQCEDVDLIDLLNLAKHSQQVGYFKGDGKYEHIDRDGLPKIGSVITGGDPICQFYDPTRGVIRDHEYESKEIGIVEKVILTRDQTIKLPVKCKIIIRHDRSPIIGDKFASRHGQKGTLGIKYFGRDMPFSHESGISPDLIINPHAFPSRMTIGMLLESLGGKLASMNCKPIDSTPFNYGQDKKALDVLGEQLLQYGFCKYGSDVMYSGITGEMMPVNIFMGVVYYQRLRHMVNDKYQVRGLGKVDQVTHQPIKGRKRGGGTRFGEMERDALLAHGTQALLRGRLCTDSDAHVFKVCGKCGNILNKSKNICAMCDSELKRVIMPMVTGVLISELAGMGILMTVKVE</sequence>
<feature type="domain" description="DNA-directed RNA polymerase subunit 2 hybrid-binding" evidence="8">
    <location>
        <begin position="668"/>
        <end position="1028"/>
    </location>
</feature>
<dbReference type="PROSITE" id="PS01166">
    <property type="entry name" value="RNA_POL_BETA"/>
    <property type="match status" value="1"/>
</dbReference>
<evidence type="ECO:0000259" key="10">
    <source>
        <dbReference type="Pfam" id="PF04561"/>
    </source>
</evidence>
<dbReference type="Gene3D" id="3.90.1110.10">
    <property type="entry name" value="RNA polymerase Rpb2, domain 2"/>
    <property type="match status" value="1"/>
</dbReference>
<dbReference type="InterPro" id="IPR037034">
    <property type="entry name" value="RNA_pol_Rpb2_2_sf"/>
</dbReference>
<dbReference type="InterPro" id="IPR037033">
    <property type="entry name" value="DNA-dir_RNAP_su2_hyb_sf"/>
</dbReference>
<evidence type="ECO:0000259" key="12">
    <source>
        <dbReference type="Pfam" id="PF04565"/>
    </source>
</evidence>
<dbReference type="EC" id="2.7.7.6" evidence="7"/>
<dbReference type="Pfam" id="PF04560">
    <property type="entry name" value="RNA_pol_Rpb2_7"/>
    <property type="match status" value="1"/>
</dbReference>
<dbReference type="InterPro" id="IPR007644">
    <property type="entry name" value="RNA_pol_bsu_protrusion"/>
</dbReference>
<keyword evidence="5 7" id="KW-0804">Transcription</keyword>
<evidence type="ECO:0000256" key="5">
    <source>
        <dbReference type="ARBA" id="ARBA00023163"/>
    </source>
</evidence>
<evidence type="ECO:0000313" key="13">
    <source>
        <dbReference type="EMBL" id="JAP95291.1"/>
    </source>
</evidence>
<dbReference type="InterPro" id="IPR007121">
    <property type="entry name" value="RNA_pol_bsu_CS"/>
</dbReference>
<organism evidence="13">
    <name type="scientific">Trepomonas sp. PC1</name>
    <dbReference type="NCBI Taxonomy" id="1076344"/>
    <lineage>
        <taxon>Eukaryota</taxon>
        <taxon>Metamonada</taxon>
        <taxon>Diplomonadida</taxon>
        <taxon>Hexamitidae</taxon>
        <taxon>Hexamitinae</taxon>
        <taxon>Trepomonas</taxon>
    </lineage>
</organism>
<feature type="domain" description="RNA polymerase Rpb2" evidence="9">
    <location>
        <begin position="1030"/>
        <end position="1114"/>
    </location>
</feature>
<dbReference type="GO" id="GO:0032549">
    <property type="term" value="F:ribonucleoside binding"/>
    <property type="evidence" value="ECO:0007669"/>
    <property type="project" value="InterPro"/>
</dbReference>
<dbReference type="InterPro" id="IPR007120">
    <property type="entry name" value="DNA-dir_RNAP_su2_dom"/>
</dbReference>
<dbReference type="InterPro" id="IPR007642">
    <property type="entry name" value="RNA_pol_Rpb2_2"/>
</dbReference>
<dbReference type="InterPro" id="IPR015712">
    <property type="entry name" value="DNA-dir_RNA_pol_su2"/>
</dbReference>
<dbReference type="InterPro" id="IPR007641">
    <property type="entry name" value="RNA_pol_Rpb2_7"/>
</dbReference>
<dbReference type="Gene3D" id="2.40.270.10">
    <property type="entry name" value="DNA-directed RNA polymerase, subunit 2, domain 6"/>
    <property type="match status" value="1"/>
</dbReference>